<dbReference type="SUPFAM" id="SSF50156">
    <property type="entry name" value="PDZ domain-like"/>
    <property type="match status" value="1"/>
</dbReference>
<protein>
    <recommendedName>
        <fullName evidence="1">PDZ domain-containing protein</fullName>
    </recommendedName>
</protein>
<dbReference type="PROSITE" id="PS50106">
    <property type="entry name" value="PDZ"/>
    <property type="match status" value="1"/>
</dbReference>
<dbReference type="InterPro" id="IPR036034">
    <property type="entry name" value="PDZ_sf"/>
</dbReference>
<dbReference type="InterPro" id="IPR001478">
    <property type="entry name" value="PDZ"/>
</dbReference>
<dbReference type="Proteomes" id="UP001642484">
    <property type="component" value="Unassembled WGS sequence"/>
</dbReference>
<keyword evidence="3" id="KW-1185">Reference proteome</keyword>
<dbReference type="EMBL" id="CAXAMN010025417">
    <property type="protein sequence ID" value="CAK9095024.1"/>
    <property type="molecule type" value="Genomic_DNA"/>
</dbReference>
<feature type="domain" description="PDZ" evidence="1">
    <location>
        <begin position="113"/>
        <end position="193"/>
    </location>
</feature>
<evidence type="ECO:0000313" key="3">
    <source>
        <dbReference type="Proteomes" id="UP001642484"/>
    </source>
</evidence>
<sequence length="204" mass="22326">MFCCCVQESGDSVVEEVTVKTVAVLPPDHSPDFGTFTLSIPTADFLSLGLDLDVTSDTRPMIKEVRLGAVSSFNDANPTQAIKPYDVILALDGAESATQISETMTRKLRDLVTIKLSRPRKHQVQLEKVGNLGMKLEYCSNSAGAVIQEVASSGLLAKWNRSHPKDEIQPGDRILKVNGMKCAGPDMVEVIKSERKLDFTVLKY</sequence>
<evidence type="ECO:0000313" key="2">
    <source>
        <dbReference type="EMBL" id="CAK9095024.1"/>
    </source>
</evidence>
<gene>
    <name evidence="2" type="ORF">CCMP2556_LOCUS45287</name>
</gene>
<name>A0ABP0R368_9DINO</name>
<dbReference type="Gene3D" id="2.30.42.10">
    <property type="match status" value="1"/>
</dbReference>
<accession>A0ABP0R368</accession>
<organism evidence="2 3">
    <name type="scientific">Durusdinium trenchii</name>
    <dbReference type="NCBI Taxonomy" id="1381693"/>
    <lineage>
        <taxon>Eukaryota</taxon>
        <taxon>Sar</taxon>
        <taxon>Alveolata</taxon>
        <taxon>Dinophyceae</taxon>
        <taxon>Suessiales</taxon>
        <taxon>Symbiodiniaceae</taxon>
        <taxon>Durusdinium</taxon>
    </lineage>
</organism>
<comment type="caution">
    <text evidence="2">The sequence shown here is derived from an EMBL/GenBank/DDBJ whole genome shotgun (WGS) entry which is preliminary data.</text>
</comment>
<reference evidence="2 3" key="1">
    <citation type="submission" date="2024-02" db="EMBL/GenBank/DDBJ databases">
        <authorList>
            <person name="Chen Y."/>
            <person name="Shah S."/>
            <person name="Dougan E. K."/>
            <person name="Thang M."/>
            <person name="Chan C."/>
        </authorList>
    </citation>
    <scope>NUCLEOTIDE SEQUENCE [LARGE SCALE GENOMIC DNA]</scope>
</reference>
<proteinExistence type="predicted"/>
<evidence type="ECO:0000259" key="1">
    <source>
        <dbReference type="PROSITE" id="PS50106"/>
    </source>
</evidence>